<protein>
    <recommendedName>
        <fullName evidence="3">PD(D/E)XK endonuclease domain-containing protein</fullName>
    </recommendedName>
</protein>
<dbReference type="GO" id="GO:0003676">
    <property type="term" value="F:nucleic acid binding"/>
    <property type="evidence" value="ECO:0007669"/>
    <property type="project" value="InterPro"/>
</dbReference>
<dbReference type="Proteomes" id="UP000184520">
    <property type="component" value="Unassembled WGS sequence"/>
</dbReference>
<reference evidence="2" key="1">
    <citation type="submission" date="2016-11" db="EMBL/GenBank/DDBJ databases">
        <authorList>
            <person name="Varghese N."/>
            <person name="Submissions S."/>
        </authorList>
    </citation>
    <scope>NUCLEOTIDE SEQUENCE [LARGE SCALE GENOMIC DNA]</scope>
    <source>
        <strain evidence="2">CGMCC 1.8995</strain>
    </source>
</reference>
<organism evidence="1 2">
    <name type="scientific">Marisediminitalea aggregata</name>
    <dbReference type="NCBI Taxonomy" id="634436"/>
    <lineage>
        <taxon>Bacteria</taxon>
        <taxon>Pseudomonadati</taxon>
        <taxon>Pseudomonadota</taxon>
        <taxon>Gammaproteobacteria</taxon>
        <taxon>Alteromonadales</taxon>
        <taxon>Alteromonadaceae</taxon>
        <taxon>Marisediminitalea</taxon>
    </lineage>
</organism>
<evidence type="ECO:0000313" key="1">
    <source>
        <dbReference type="EMBL" id="SHH05982.1"/>
    </source>
</evidence>
<proteinExistence type="predicted"/>
<dbReference type="Gene3D" id="3.40.1350.10">
    <property type="match status" value="1"/>
</dbReference>
<accession>A0A1M5PWA6</accession>
<dbReference type="OrthoDB" id="282784at2"/>
<evidence type="ECO:0008006" key="3">
    <source>
        <dbReference type="Google" id="ProtNLM"/>
    </source>
</evidence>
<dbReference type="EMBL" id="FQWD01000006">
    <property type="protein sequence ID" value="SHH05982.1"/>
    <property type="molecule type" value="Genomic_DNA"/>
</dbReference>
<name>A0A1M5PWA6_9ALTE</name>
<sequence>MPIKSKLISKEARKYYENTSFEHLVSTWLQRDGWEVYAPYVDHGAKTDVLISDGNHFYRIQVKSVDTSDENIVVLPQWSEEDDIDFVIYFSKRADWGYITPKYSTRRKLKHPEHIRFHQQAKNFKKAFDKA</sequence>
<evidence type="ECO:0000313" key="2">
    <source>
        <dbReference type="Proteomes" id="UP000184520"/>
    </source>
</evidence>
<dbReference type="AlphaFoldDB" id="A0A1M5PWA6"/>
<dbReference type="InterPro" id="IPR011335">
    <property type="entry name" value="Restrct_endonuc-II-like"/>
</dbReference>
<keyword evidence="2" id="KW-1185">Reference proteome</keyword>
<gene>
    <name evidence="1" type="ORF">SAMN05216361_3626</name>
</gene>
<dbReference type="InterPro" id="IPR011856">
    <property type="entry name" value="tRNA_endonuc-like_dom_sf"/>
</dbReference>
<dbReference type="RefSeq" id="WP_073324589.1">
    <property type="nucleotide sequence ID" value="NZ_FQWD01000006.1"/>
</dbReference>
<dbReference type="SUPFAM" id="SSF52980">
    <property type="entry name" value="Restriction endonuclease-like"/>
    <property type="match status" value="1"/>
</dbReference>